<evidence type="ECO:0000313" key="1">
    <source>
        <dbReference type="EMBL" id="VFU42736.1"/>
    </source>
</evidence>
<protein>
    <submittedName>
        <fullName evidence="1">Uncharacterized protein</fullName>
    </submittedName>
</protein>
<organism evidence="1">
    <name type="scientific">Salix viminalis</name>
    <name type="common">Common osier</name>
    <name type="synonym">Basket willow</name>
    <dbReference type="NCBI Taxonomy" id="40686"/>
    <lineage>
        <taxon>Eukaryota</taxon>
        <taxon>Viridiplantae</taxon>
        <taxon>Streptophyta</taxon>
        <taxon>Embryophyta</taxon>
        <taxon>Tracheophyta</taxon>
        <taxon>Spermatophyta</taxon>
        <taxon>Magnoliopsida</taxon>
        <taxon>eudicotyledons</taxon>
        <taxon>Gunneridae</taxon>
        <taxon>Pentapetalae</taxon>
        <taxon>rosids</taxon>
        <taxon>fabids</taxon>
        <taxon>Malpighiales</taxon>
        <taxon>Salicaceae</taxon>
        <taxon>Saliceae</taxon>
        <taxon>Salix</taxon>
    </lineage>
</organism>
<gene>
    <name evidence="1" type="ORF">SVIM_LOCUS259362</name>
</gene>
<sequence>MERQSIRSYDFPGTAELVLPLKVYMCYIYNSKCSQHRKPVDGILIGRASRRYSDRLSTVINNCLPNGSQQEVKVGLSVLETTESELVIPLIRPNSSQLLIRESIMAREKIKIKKRKTPFLKTMFTVFPPPGFSIKITCLTDREPRGSICAGKIHTIDIHGPSTTVDRSAFLSLRELDSSKAEFHKFGVGFDREWPIMFVNTITFFRLHKILTFKRADAWDLREVETGLQELICAAGMDSPVLLIKLMFWALTCQAQNYLSHEL</sequence>
<accession>A0A6N2LMC0</accession>
<name>A0A6N2LMC0_SALVM</name>
<proteinExistence type="predicted"/>
<dbReference type="EMBL" id="CAADRP010001586">
    <property type="protein sequence ID" value="VFU42736.1"/>
    <property type="molecule type" value="Genomic_DNA"/>
</dbReference>
<reference evidence="1" key="1">
    <citation type="submission" date="2019-03" db="EMBL/GenBank/DDBJ databases">
        <authorList>
            <person name="Mank J."/>
            <person name="Almeida P."/>
        </authorList>
    </citation>
    <scope>NUCLEOTIDE SEQUENCE</scope>
    <source>
        <strain evidence="1">78183</strain>
    </source>
</reference>
<dbReference type="AlphaFoldDB" id="A0A6N2LMC0"/>